<dbReference type="Proteomes" id="UP000321304">
    <property type="component" value="Unassembled WGS sequence"/>
</dbReference>
<proteinExistence type="inferred from homology"/>
<protein>
    <submittedName>
        <fullName evidence="4">Flavin reductase (DIM6/NTAB) family NADH-FMN oxidoreductase RutF</fullName>
    </submittedName>
</protein>
<evidence type="ECO:0000259" key="3">
    <source>
        <dbReference type="SMART" id="SM00903"/>
    </source>
</evidence>
<dbReference type="GO" id="GO:0042602">
    <property type="term" value="F:riboflavin reductase (NADPH) activity"/>
    <property type="evidence" value="ECO:0007669"/>
    <property type="project" value="TreeGrafter"/>
</dbReference>
<dbReference type="SUPFAM" id="SSF50475">
    <property type="entry name" value="FMN-binding split barrel"/>
    <property type="match status" value="1"/>
</dbReference>
<dbReference type="InterPro" id="IPR002563">
    <property type="entry name" value="Flavin_Rdtase-like_dom"/>
</dbReference>
<reference evidence="4 5" key="1">
    <citation type="submission" date="2019-06" db="EMBL/GenBank/DDBJ databases">
        <title>Genomic Encyclopedia of Type Strains, Phase IV (KMG-V): Genome sequencing to study the core and pangenomes of soil and plant-associated prokaryotes.</title>
        <authorList>
            <person name="Whitman W."/>
        </authorList>
    </citation>
    <scope>NUCLEOTIDE SEQUENCE [LARGE SCALE GENOMIC DNA]</scope>
    <source>
        <strain evidence="4 5">BR 10355</strain>
    </source>
</reference>
<dbReference type="RefSeq" id="WP_146992986.1">
    <property type="nucleotide sequence ID" value="NZ_VITY01000024.1"/>
</dbReference>
<name>A0A560KV21_9BRAD</name>
<comment type="similarity">
    <text evidence="1">Belongs to the non-flavoprotein flavin reductase family.</text>
</comment>
<evidence type="ECO:0000313" key="5">
    <source>
        <dbReference type="Proteomes" id="UP000321304"/>
    </source>
</evidence>
<sequence length="199" mass="21175">MNSLVRNVSIEPAVAAAEFRGAMRHLTGGVSVITAGRGREISGMTVTSVSSLSVEPPSLIVSINRAASSWPLIARHGVFGVNILTADQLEIAERFTGKGGLKGAERFSGAEWTTRASGVPLLVGALAAIDCEIEEVIERHSHAIVIGRVLDVIASQRTAALAYWHGEYVAIDRDEDAARLAEVSLPSRHVHAPRVPKAR</sequence>
<evidence type="ECO:0000256" key="1">
    <source>
        <dbReference type="ARBA" id="ARBA00008898"/>
    </source>
</evidence>
<dbReference type="OrthoDB" id="9792858at2"/>
<dbReference type="STRING" id="1755647.AS156_34960"/>
<evidence type="ECO:0000313" key="4">
    <source>
        <dbReference type="EMBL" id="TWB86967.1"/>
    </source>
</evidence>
<dbReference type="AlphaFoldDB" id="A0A560KV21"/>
<dbReference type="EMBL" id="VITY01000024">
    <property type="protein sequence ID" value="TWB86967.1"/>
    <property type="molecule type" value="Genomic_DNA"/>
</dbReference>
<dbReference type="PANTHER" id="PTHR30466:SF11">
    <property type="entry name" value="FLAVIN-DEPENDENT MONOOXYGENASE, REDUCTASE SUBUNIT HSAB"/>
    <property type="match status" value="1"/>
</dbReference>
<dbReference type="PANTHER" id="PTHR30466">
    <property type="entry name" value="FLAVIN REDUCTASE"/>
    <property type="match status" value="1"/>
</dbReference>
<dbReference type="Pfam" id="PF01613">
    <property type="entry name" value="Flavin_Reduct"/>
    <property type="match status" value="1"/>
</dbReference>
<feature type="domain" description="Flavin reductase like" evidence="3">
    <location>
        <begin position="23"/>
        <end position="170"/>
    </location>
</feature>
<dbReference type="GO" id="GO:0010181">
    <property type="term" value="F:FMN binding"/>
    <property type="evidence" value="ECO:0007669"/>
    <property type="project" value="InterPro"/>
</dbReference>
<dbReference type="SMART" id="SM00903">
    <property type="entry name" value="Flavin_Reduct"/>
    <property type="match status" value="1"/>
</dbReference>
<keyword evidence="5" id="KW-1185">Reference proteome</keyword>
<evidence type="ECO:0000256" key="2">
    <source>
        <dbReference type="ARBA" id="ARBA00023002"/>
    </source>
</evidence>
<dbReference type="InterPro" id="IPR012349">
    <property type="entry name" value="Split_barrel_FMN-bd"/>
</dbReference>
<keyword evidence="2" id="KW-0560">Oxidoreductase</keyword>
<comment type="caution">
    <text evidence="4">The sequence shown here is derived from an EMBL/GenBank/DDBJ whole genome shotgun (WGS) entry which is preliminary data.</text>
</comment>
<dbReference type="InterPro" id="IPR050268">
    <property type="entry name" value="NADH-dep_flavin_reductase"/>
</dbReference>
<dbReference type="Gene3D" id="2.30.110.10">
    <property type="entry name" value="Electron Transport, Fmn-binding Protein, Chain A"/>
    <property type="match status" value="1"/>
</dbReference>
<gene>
    <name evidence="4" type="ORF">FBZ93_12413</name>
</gene>
<organism evidence="4 5">
    <name type="scientific">Bradyrhizobium macuxiense</name>
    <dbReference type="NCBI Taxonomy" id="1755647"/>
    <lineage>
        <taxon>Bacteria</taxon>
        <taxon>Pseudomonadati</taxon>
        <taxon>Pseudomonadota</taxon>
        <taxon>Alphaproteobacteria</taxon>
        <taxon>Hyphomicrobiales</taxon>
        <taxon>Nitrobacteraceae</taxon>
        <taxon>Bradyrhizobium</taxon>
    </lineage>
</organism>
<accession>A0A560KV21</accession>